<accession>A0A9N9XPT6</accession>
<gene>
    <name evidence="2" type="ORF">PHYEVI_LOCUS7482</name>
</gene>
<feature type="domain" description="Methyltransferase type 11" evidence="1">
    <location>
        <begin position="59"/>
        <end position="142"/>
    </location>
</feature>
<dbReference type="Proteomes" id="UP001153712">
    <property type="component" value="Chromosome 4"/>
</dbReference>
<protein>
    <recommendedName>
        <fullName evidence="1">Methyltransferase type 11 domain-containing protein</fullName>
    </recommendedName>
</protein>
<sequence>MSTSGMVNPKLWSISSNFSLVTALAHLEKYKHFIKWKPNASILEIGFANGFNSSRSLVPMLPHDYKEFIATDISQDMLEDARESCVIPRSSIMQMDVTENIPNEFRERFDHIFSFFTLHRVKNPRKAFENVHKMLKPNGMMFLSFFERSPVDDIFVRLAEHPKWCKYKQDNMVSTYFHSESPRDEYIRDLEAASFKNYLFNVETESYSYSSEKEFDDSLIAVNGILPHVEDKDYNEYIQDYLDEKYRSQVFRMTNKNGTTNVSFSSNLFVVIASKS</sequence>
<dbReference type="Pfam" id="PF08241">
    <property type="entry name" value="Methyltransf_11"/>
    <property type="match status" value="1"/>
</dbReference>
<evidence type="ECO:0000313" key="2">
    <source>
        <dbReference type="EMBL" id="CAG9861139.1"/>
    </source>
</evidence>
<dbReference type="PANTHER" id="PTHR43861">
    <property type="entry name" value="TRANS-ACONITATE 2-METHYLTRANSFERASE-RELATED"/>
    <property type="match status" value="1"/>
</dbReference>
<organism evidence="2 3">
    <name type="scientific">Phyllotreta striolata</name>
    <name type="common">Striped flea beetle</name>
    <name type="synonym">Crioceris striolata</name>
    <dbReference type="NCBI Taxonomy" id="444603"/>
    <lineage>
        <taxon>Eukaryota</taxon>
        <taxon>Metazoa</taxon>
        <taxon>Ecdysozoa</taxon>
        <taxon>Arthropoda</taxon>
        <taxon>Hexapoda</taxon>
        <taxon>Insecta</taxon>
        <taxon>Pterygota</taxon>
        <taxon>Neoptera</taxon>
        <taxon>Endopterygota</taxon>
        <taxon>Coleoptera</taxon>
        <taxon>Polyphaga</taxon>
        <taxon>Cucujiformia</taxon>
        <taxon>Chrysomeloidea</taxon>
        <taxon>Chrysomelidae</taxon>
        <taxon>Galerucinae</taxon>
        <taxon>Alticini</taxon>
        <taxon>Phyllotreta</taxon>
    </lineage>
</organism>
<dbReference type="Gene3D" id="3.40.50.150">
    <property type="entry name" value="Vaccinia Virus protein VP39"/>
    <property type="match status" value="1"/>
</dbReference>
<dbReference type="OrthoDB" id="66144at2759"/>
<dbReference type="SUPFAM" id="SSF53335">
    <property type="entry name" value="S-adenosyl-L-methionine-dependent methyltransferases"/>
    <property type="match status" value="1"/>
</dbReference>
<reference evidence="2" key="1">
    <citation type="submission" date="2022-01" db="EMBL/GenBank/DDBJ databases">
        <authorList>
            <person name="King R."/>
        </authorList>
    </citation>
    <scope>NUCLEOTIDE SEQUENCE</scope>
</reference>
<dbReference type="GO" id="GO:0008757">
    <property type="term" value="F:S-adenosylmethionine-dependent methyltransferase activity"/>
    <property type="evidence" value="ECO:0007669"/>
    <property type="project" value="InterPro"/>
</dbReference>
<name>A0A9N9XPT6_PHYSR</name>
<dbReference type="InterPro" id="IPR029063">
    <property type="entry name" value="SAM-dependent_MTases_sf"/>
</dbReference>
<dbReference type="AlphaFoldDB" id="A0A9N9XPT6"/>
<dbReference type="CDD" id="cd02440">
    <property type="entry name" value="AdoMet_MTases"/>
    <property type="match status" value="1"/>
</dbReference>
<proteinExistence type="predicted"/>
<keyword evidence="3" id="KW-1185">Reference proteome</keyword>
<dbReference type="PANTHER" id="PTHR43861:SF1">
    <property type="entry name" value="TRANS-ACONITATE 2-METHYLTRANSFERASE"/>
    <property type="match status" value="1"/>
</dbReference>
<evidence type="ECO:0000259" key="1">
    <source>
        <dbReference type="Pfam" id="PF08241"/>
    </source>
</evidence>
<evidence type="ECO:0000313" key="3">
    <source>
        <dbReference type="Proteomes" id="UP001153712"/>
    </source>
</evidence>
<dbReference type="InterPro" id="IPR013216">
    <property type="entry name" value="Methyltransf_11"/>
</dbReference>
<dbReference type="EMBL" id="OU900097">
    <property type="protein sequence ID" value="CAG9861139.1"/>
    <property type="molecule type" value="Genomic_DNA"/>
</dbReference>